<feature type="chain" id="PRO_5040767122" evidence="1">
    <location>
        <begin position="24"/>
        <end position="345"/>
    </location>
</feature>
<name>A0A9W6VX66_9ACTN</name>
<accession>A0A9W6VX66</accession>
<keyword evidence="2" id="KW-0449">Lipoprotein</keyword>
<dbReference type="Pfam" id="PF16670">
    <property type="entry name" value="PI-PLC-C1"/>
    <property type="match status" value="1"/>
</dbReference>
<dbReference type="EMBL" id="BSTK01000001">
    <property type="protein sequence ID" value="GLY82327.1"/>
    <property type="molecule type" value="Genomic_DNA"/>
</dbReference>
<keyword evidence="3" id="KW-1185">Reference proteome</keyword>
<dbReference type="InterPro" id="IPR032075">
    <property type="entry name" value="PI-PLC-C1"/>
</dbReference>
<dbReference type="RefSeq" id="WP_285565980.1">
    <property type="nucleotide sequence ID" value="NZ_BSTK01000001.1"/>
</dbReference>
<evidence type="ECO:0000313" key="3">
    <source>
        <dbReference type="Proteomes" id="UP001165074"/>
    </source>
</evidence>
<gene>
    <name evidence="2" type="ORF">Airi02_002590</name>
</gene>
<dbReference type="Gene3D" id="3.20.20.190">
    <property type="entry name" value="Phosphatidylinositol (PI) phosphodiesterase"/>
    <property type="match status" value="1"/>
</dbReference>
<reference evidence="2" key="1">
    <citation type="submission" date="2023-03" db="EMBL/GenBank/DDBJ databases">
        <title>Actinoallomurus iriomotensis NBRC 103684.</title>
        <authorList>
            <person name="Ichikawa N."/>
            <person name="Sato H."/>
            <person name="Tonouchi N."/>
        </authorList>
    </citation>
    <scope>NUCLEOTIDE SEQUENCE</scope>
    <source>
        <strain evidence="2">NBRC 103684</strain>
    </source>
</reference>
<keyword evidence="1" id="KW-0732">Signal</keyword>
<organism evidence="2 3">
    <name type="scientific">Actinoallomurus iriomotensis</name>
    <dbReference type="NCBI Taxonomy" id="478107"/>
    <lineage>
        <taxon>Bacteria</taxon>
        <taxon>Bacillati</taxon>
        <taxon>Actinomycetota</taxon>
        <taxon>Actinomycetes</taxon>
        <taxon>Streptosporangiales</taxon>
        <taxon>Thermomonosporaceae</taxon>
        <taxon>Actinoallomurus</taxon>
    </lineage>
</organism>
<dbReference type="SUPFAM" id="SSF51695">
    <property type="entry name" value="PLC-like phosphodiesterases"/>
    <property type="match status" value="1"/>
</dbReference>
<evidence type="ECO:0000313" key="2">
    <source>
        <dbReference type="EMBL" id="GLY82327.1"/>
    </source>
</evidence>
<dbReference type="GO" id="GO:0008081">
    <property type="term" value="F:phosphoric diester hydrolase activity"/>
    <property type="evidence" value="ECO:0007669"/>
    <property type="project" value="InterPro"/>
</dbReference>
<proteinExistence type="predicted"/>
<evidence type="ECO:0000256" key="1">
    <source>
        <dbReference type="SAM" id="SignalP"/>
    </source>
</evidence>
<comment type="caution">
    <text evidence="2">The sequence shown here is derived from an EMBL/GenBank/DDBJ whole genome shotgun (WGS) entry which is preliminary data.</text>
</comment>
<dbReference type="InterPro" id="IPR017946">
    <property type="entry name" value="PLC-like_Pdiesterase_TIM-brl"/>
</dbReference>
<dbReference type="GO" id="GO:0006629">
    <property type="term" value="P:lipid metabolic process"/>
    <property type="evidence" value="ECO:0007669"/>
    <property type="project" value="InterPro"/>
</dbReference>
<dbReference type="Proteomes" id="UP001165074">
    <property type="component" value="Unassembled WGS sequence"/>
</dbReference>
<feature type="signal peptide" evidence="1">
    <location>
        <begin position="1"/>
        <end position="23"/>
    </location>
</feature>
<dbReference type="AlphaFoldDB" id="A0A9W6VX66"/>
<sequence length="345" mass="36656">MPFHRTIRRAVTAVAATALAATAWPGAPARSDAASVAQTTVVGLHNAYNPADFPYLAQALDAGASMIELDAWDDIFTREWKVSHDKPTSNDNNCVDASSSAGIYSGSANKDLGSCLDDIKYWLAAHPTQGPVFVKVELKAGFQNNYGMGPSAFDAEVNSHLGNALFRPADLLGSHATLDDAAKANAWPSRSALAGKVIVYVIPGTVELGNPTDTLHTDVEYATYLKNLKAAGNVRTATTFPAVLGALTGDPREQYTDASIRPWFVVFDGDAATYVAGVDTSWYDTNHYLLTMTDAHNVPPALSDTDPPVADAKDRVAELAGDHASVVSCDWYGLPSVLSETLPRG</sequence>
<protein>
    <submittedName>
        <fullName evidence="2">Lipoprotein</fullName>
    </submittedName>
</protein>
<dbReference type="CDD" id="cd08589">
    <property type="entry name" value="PI-PLCc_SaPLC1_like"/>
    <property type="match status" value="1"/>
</dbReference>